<dbReference type="RefSeq" id="WP_052749455.1">
    <property type="nucleotide sequence ID" value="NZ_LAVS01000096.1"/>
</dbReference>
<protein>
    <recommendedName>
        <fullName evidence="3">Solute-binding protein family 3/N-terminal domain-containing protein</fullName>
    </recommendedName>
</protein>
<dbReference type="OrthoDB" id="547680at2"/>
<dbReference type="SUPFAM" id="SSF53850">
    <property type="entry name" value="Periplasmic binding protein-like II"/>
    <property type="match status" value="1"/>
</dbReference>
<dbReference type="Gene3D" id="3.40.190.10">
    <property type="entry name" value="Periplasmic binding protein-like II"/>
    <property type="match status" value="1"/>
</dbReference>
<gene>
    <name evidence="1" type="ORF">EIK76_11485</name>
</gene>
<accession>A0A3P3QGJ2</accession>
<reference evidence="1 2" key="1">
    <citation type="submission" date="2018-11" db="EMBL/GenBank/DDBJ databases">
        <title>Draft genome analysis of Rheinheimera mesophila isolated from an industrial waste site.</title>
        <authorList>
            <person name="Yu Q."/>
            <person name="Qi Y."/>
            <person name="Zhang H."/>
            <person name="Lu Y."/>
            <person name="Pu J."/>
        </authorList>
    </citation>
    <scope>NUCLEOTIDE SEQUENCE [LARGE SCALE GENOMIC DNA]</scope>
    <source>
        <strain evidence="1 2">IITR13</strain>
    </source>
</reference>
<evidence type="ECO:0008006" key="3">
    <source>
        <dbReference type="Google" id="ProtNLM"/>
    </source>
</evidence>
<comment type="caution">
    <text evidence="1">The sequence shown here is derived from an EMBL/GenBank/DDBJ whole genome shotgun (WGS) entry which is preliminary data.</text>
</comment>
<name>A0A3P3QGJ2_9GAMM</name>
<organism evidence="1 2">
    <name type="scientific">Rheinheimera mesophila</name>
    <dbReference type="NCBI Taxonomy" id="1547515"/>
    <lineage>
        <taxon>Bacteria</taxon>
        <taxon>Pseudomonadati</taxon>
        <taxon>Pseudomonadota</taxon>
        <taxon>Gammaproteobacteria</taxon>
        <taxon>Chromatiales</taxon>
        <taxon>Chromatiaceae</taxon>
        <taxon>Rheinheimera</taxon>
    </lineage>
</organism>
<evidence type="ECO:0000313" key="1">
    <source>
        <dbReference type="EMBL" id="RRJ20145.1"/>
    </source>
</evidence>
<dbReference type="Proteomes" id="UP000276260">
    <property type="component" value="Unassembled WGS sequence"/>
</dbReference>
<keyword evidence="2" id="KW-1185">Reference proteome</keyword>
<dbReference type="AlphaFoldDB" id="A0A3P3QGJ2"/>
<proteinExistence type="predicted"/>
<dbReference type="EMBL" id="RRCF01000003">
    <property type="protein sequence ID" value="RRJ20145.1"/>
    <property type="molecule type" value="Genomic_DNA"/>
</dbReference>
<evidence type="ECO:0000313" key="2">
    <source>
        <dbReference type="Proteomes" id="UP000276260"/>
    </source>
</evidence>
<sequence>MSVMMARLYPLLCFILLLLPFLLGAQPQQVIYSWPMSMLGDARGSYPIALLHLAIEKSGTDYQPVPSGQVMTQHRTLRQLGSNTGLDVVWTMTSPEREQELRPIRIPIDRGLIGWRLLLIHNDNEQKIQQLDEKQLKTSPSIQGSDWPDYPILKANHFRVLGSGDFDAMFKMLQAKRIDYFPRSITEIWPELQQKTGMSLTVAPKWVLHYPAALYFFVQKDNIELANAIEIGLLRAIEDGSMQQLFLQHFSSAIQQADLKSRTVIELKNPILPAETPLQNKALWFDPQLGY</sequence>